<comment type="caution">
    <text evidence="1">The sequence shown here is derived from an EMBL/GenBank/DDBJ whole genome shotgun (WGS) entry which is preliminary data.</text>
</comment>
<sequence>MDPDMTVKHANKSYDEIIEPSMYVALDVERGSVTYVDGPVFHVQPGGSVAVLKVKAK</sequence>
<dbReference type="Proteomes" id="UP001530400">
    <property type="component" value="Unassembled WGS sequence"/>
</dbReference>
<keyword evidence="2" id="KW-1185">Reference proteome</keyword>
<accession>A0ABD3MRZ9</accession>
<dbReference type="EMBL" id="JALLPJ020001388">
    <property type="protein sequence ID" value="KAL3766232.1"/>
    <property type="molecule type" value="Genomic_DNA"/>
</dbReference>
<reference evidence="1 2" key="1">
    <citation type="submission" date="2024-10" db="EMBL/GenBank/DDBJ databases">
        <title>Updated reference genomes for cyclostephanoid diatoms.</title>
        <authorList>
            <person name="Roberts W.R."/>
            <person name="Alverson A.J."/>
        </authorList>
    </citation>
    <scope>NUCLEOTIDE SEQUENCE [LARGE SCALE GENOMIC DNA]</scope>
    <source>
        <strain evidence="1 2">AJA010-31</strain>
    </source>
</reference>
<gene>
    <name evidence="1" type="ORF">ACHAWO_012234</name>
</gene>
<organism evidence="1 2">
    <name type="scientific">Cyclotella atomus</name>
    <dbReference type="NCBI Taxonomy" id="382360"/>
    <lineage>
        <taxon>Eukaryota</taxon>
        <taxon>Sar</taxon>
        <taxon>Stramenopiles</taxon>
        <taxon>Ochrophyta</taxon>
        <taxon>Bacillariophyta</taxon>
        <taxon>Coscinodiscophyceae</taxon>
        <taxon>Thalassiosirophycidae</taxon>
        <taxon>Stephanodiscales</taxon>
        <taxon>Stephanodiscaceae</taxon>
        <taxon>Cyclotella</taxon>
    </lineage>
</organism>
<protein>
    <submittedName>
        <fullName evidence="1">Uncharacterized protein</fullName>
    </submittedName>
</protein>
<name>A0ABD3MRZ9_9STRA</name>
<evidence type="ECO:0000313" key="1">
    <source>
        <dbReference type="EMBL" id="KAL3766232.1"/>
    </source>
</evidence>
<evidence type="ECO:0000313" key="2">
    <source>
        <dbReference type="Proteomes" id="UP001530400"/>
    </source>
</evidence>
<proteinExistence type="predicted"/>
<dbReference type="AlphaFoldDB" id="A0ABD3MRZ9"/>